<dbReference type="AlphaFoldDB" id="A0A2T8FDH7"/>
<sequence length="119" mass="13360">MWSITPLEVPMLILLAIPVVLAVAFLHRWIQAIAPSNMLVRHVRRSRPKVRRAIGLAMLSLALIALAHALERIIEAGSAEWLNLLVFLLLWDAIKMGVLVVSDCLRSLARWGQVRVLAR</sequence>
<keyword evidence="3" id="KW-1185">Reference proteome</keyword>
<feature type="transmembrane region" description="Helical" evidence="1">
    <location>
        <begin position="50"/>
        <end position="69"/>
    </location>
</feature>
<protein>
    <submittedName>
        <fullName evidence="2">Uncharacterized protein</fullName>
    </submittedName>
</protein>
<keyword evidence="1" id="KW-1133">Transmembrane helix</keyword>
<organism evidence="2 3">
    <name type="scientific">Nocardioides gansuensis</name>
    <dbReference type="NCBI Taxonomy" id="2138300"/>
    <lineage>
        <taxon>Bacteria</taxon>
        <taxon>Bacillati</taxon>
        <taxon>Actinomycetota</taxon>
        <taxon>Actinomycetes</taxon>
        <taxon>Propionibacteriales</taxon>
        <taxon>Nocardioidaceae</taxon>
        <taxon>Nocardioides</taxon>
    </lineage>
</organism>
<gene>
    <name evidence="2" type="ORF">DDE18_05430</name>
</gene>
<evidence type="ECO:0000256" key="1">
    <source>
        <dbReference type="SAM" id="Phobius"/>
    </source>
</evidence>
<proteinExistence type="predicted"/>
<reference evidence="2 3" key="1">
    <citation type="submission" date="2018-04" db="EMBL/GenBank/DDBJ databases">
        <title>Genome of Nocardioides gansuensis WSJ-1.</title>
        <authorList>
            <person name="Wu S."/>
            <person name="Wang G."/>
        </authorList>
    </citation>
    <scope>NUCLEOTIDE SEQUENCE [LARGE SCALE GENOMIC DNA]</scope>
    <source>
        <strain evidence="2 3">WSJ-1</strain>
    </source>
</reference>
<dbReference type="EMBL" id="QDGZ01000002">
    <property type="protein sequence ID" value="PVG83755.1"/>
    <property type="molecule type" value="Genomic_DNA"/>
</dbReference>
<accession>A0A2T8FDH7</accession>
<dbReference type="Proteomes" id="UP000246018">
    <property type="component" value="Unassembled WGS sequence"/>
</dbReference>
<feature type="transmembrane region" description="Helical" evidence="1">
    <location>
        <begin position="81"/>
        <end position="101"/>
    </location>
</feature>
<evidence type="ECO:0000313" key="3">
    <source>
        <dbReference type="Proteomes" id="UP000246018"/>
    </source>
</evidence>
<keyword evidence="1" id="KW-0812">Transmembrane</keyword>
<comment type="caution">
    <text evidence="2">The sequence shown here is derived from an EMBL/GenBank/DDBJ whole genome shotgun (WGS) entry which is preliminary data.</text>
</comment>
<evidence type="ECO:0000313" key="2">
    <source>
        <dbReference type="EMBL" id="PVG83755.1"/>
    </source>
</evidence>
<name>A0A2T8FDH7_9ACTN</name>
<feature type="transmembrane region" description="Helical" evidence="1">
    <location>
        <begin position="12"/>
        <end position="30"/>
    </location>
</feature>
<keyword evidence="1" id="KW-0472">Membrane</keyword>